<feature type="transmembrane region" description="Helical" evidence="1">
    <location>
        <begin position="21"/>
        <end position="42"/>
    </location>
</feature>
<evidence type="ECO:0000313" key="3">
    <source>
        <dbReference type="Proteomes" id="UP000621500"/>
    </source>
</evidence>
<organism evidence="2 3">
    <name type="scientific">Plantactinospora mayteni</name>
    <dbReference type="NCBI Taxonomy" id="566021"/>
    <lineage>
        <taxon>Bacteria</taxon>
        <taxon>Bacillati</taxon>
        <taxon>Actinomycetota</taxon>
        <taxon>Actinomycetes</taxon>
        <taxon>Micromonosporales</taxon>
        <taxon>Micromonosporaceae</taxon>
        <taxon>Plantactinospora</taxon>
    </lineage>
</organism>
<keyword evidence="1" id="KW-0472">Membrane</keyword>
<dbReference type="Proteomes" id="UP000621500">
    <property type="component" value="Unassembled WGS sequence"/>
</dbReference>
<evidence type="ECO:0000256" key="1">
    <source>
        <dbReference type="SAM" id="Phobius"/>
    </source>
</evidence>
<accession>A0ABQ4EW96</accession>
<evidence type="ECO:0000313" key="2">
    <source>
        <dbReference type="EMBL" id="GIG98911.1"/>
    </source>
</evidence>
<comment type="caution">
    <text evidence="2">The sequence shown here is derived from an EMBL/GenBank/DDBJ whole genome shotgun (WGS) entry which is preliminary data.</text>
</comment>
<gene>
    <name evidence="2" type="ORF">Pma05_54840</name>
</gene>
<sequence length="111" mass="12443">MTVDSWRQTAQAILATRAYRIAIWLFRVANLVGVPITIWLFGFEAGGAPAPPPWTKALIWGVASPALWAGWGLLLRAGLLRPMFIDPDPRITRAVLMQVSRDLIPRRRPRS</sequence>
<keyword evidence="1" id="KW-0812">Transmembrane</keyword>
<name>A0ABQ4EW96_9ACTN</name>
<keyword evidence="3" id="KW-1185">Reference proteome</keyword>
<reference evidence="2 3" key="1">
    <citation type="submission" date="2021-01" db="EMBL/GenBank/DDBJ databases">
        <title>Whole genome shotgun sequence of Plantactinospora mayteni NBRC 109088.</title>
        <authorList>
            <person name="Komaki H."/>
            <person name="Tamura T."/>
        </authorList>
    </citation>
    <scope>NUCLEOTIDE SEQUENCE [LARGE SCALE GENOMIC DNA]</scope>
    <source>
        <strain evidence="2 3">NBRC 109088</strain>
    </source>
</reference>
<dbReference type="EMBL" id="BONX01000038">
    <property type="protein sequence ID" value="GIG98911.1"/>
    <property type="molecule type" value="Genomic_DNA"/>
</dbReference>
<feature type="transmembrane region" description="Helical" evidence="1">
    <location>
        <begin position="57"/>
        <end position="75"/>
    </location>
</feature>
<proteinExistence type="predicted"/>
<protein>
    <submittedName>
        <fullName evidence="2">Uncharacterized protein</fullName>
    </submittedName>
</protein>
<keyword evidence="1" id="KW-1133">Transmembrane helix</keyword>